<feature type="transmembrane region" description="Helical" evidence="1">
    <location>
        <begin position="144"/>
        <end position="168"/>
    </location>
</feature>
<dbReference type="AlphaFoldDB" id="A0A101V2G7"/>
<dbReference type="EMBL" id="LMXB01000025">
    <property type="protein sequence ID" value="KUO21237.1"/>
    <property type="molecule type" value="Genomic_DNA"/>
</dbReference>
<feature type="transmembrane region" description="Helical" evidence="1">
    <location>
        <begin position="203"/>
        <end position="222"/>
    </location>
</feature>
<evidence type="ECO:0000256" key="1">
    <source>
        <dbReference type="SAM" id="Phobius"/>
    </source>
</evidence>
<dbReference type="OrthoDB" id="4219017at2"/>
<comment type="caution">
    <text evidence="2">The sequence shown here is derived from an EMBL/GenBank/DDBJ whole genome shotgun (WGS) entry which is preliminary data.</text>
</comment>
<name>A0A101V2G7_9ACTN</name>
<keyword evidence="1" id="KW-0472">Membrane</keyword>
<keyword evidence="1" id="KW-1133">Transmembrane helix</keyword>
<evidence type="ECO:0008006" key="4">
    <source>
        <dbReference type="Google" id="ProtNLM"/>
    </source>
</evidence>
<keyword evidence="3" id="KW-1185">Reference proteome</keyword>
<reference evidence="2 3" key="1">
    <citation type="submission" date="2015-10" db="EMBL/GenBank/DDBJ databases">
        <title>Draft genome sequence of Streptomyces sp. RV15, isolated from a marine sponge.</title>
        <authorList>
            <person name="Ruckert C."/>
            <person name="Abdelmohsen U.R."/>
            <person name="Winkler A."/>
            <person name="Hentschel U."/>
            <person name="Kalinowski J."/>
            <person name="Kampfer P."/>
            <person name="Glaeser S."/>
        </authorList>
    </citation>
    <scope>NUCLEOTIDE SEQUENCE [LARGE SCALE GENOMIC DNA]</scope>
    <source>
        <strain evidence="2 3">RV15</strain>
    </source>
</reference>
<proteinExistence type="predicted"/>
<feature type="transmembrane region" description="Helical" evidence="1">
    <location>
        <begin position="72"/>
        <end position="93"/>
    </location>
</feature>
<gene>
    <name evidence="2" type="ORF">AQJ91_09675</name>
</gene>
<dbReference type="RefSeq" id="WP_067018475.1">
    <property type="nucleotide sequence ID" value="NZ_KQ949078.1"/>
</dbReference>
<evidence type="ECO:0000313" key="2">
    <source>
        <dbReference type="EMBL" id="KUO21237.1"/>
    </source>
</evidence>
<feature type="transmembrane region" description="Helical" evidence="1">
    <location>
        <begin position="180"/>
        <end position="197"/>
    </location>
</feature>
<keyword evidence="1" id="KW-0812">Transmembrane</keyword>
<accession>A0A101V2G7</accession>
<feature type="transmembrane region" description="Helical" evidence="1">
    <location>
        <begin position="20"/>
        <end position="42"/>
    </location>
</feature>
<sequence>MTAPTTAQPHSAGDTPRRTLWPGVAGIASGVFMLVALLVIYANSPDTEGDDGLRDTLAFYSKDSNLDVTEGMALMLLVAALLFLWFLGALARLAGNRSHLVLAGGTVFTALLMIATLAGSIYAISANNTDSFRVGPETAMVALLLLDMAYAGFVAAMAAAAVLLFTIWRVSLTTGAVPSWLGWVSFVIAVLCLAGPITAWATVLLMAAWTVLAGVLLVMRGATAA</sequence>
<dbReference type="Proteomes" id="UP000053260">
    <property type="component" value="Unassembled WGS sequence"/>
</dbReference>
<protein>
    <recommendedName>
        <fullName evidence="4">DUF4386 family protein</fullName>
    </recommendedName>
</protein>
<feature type="transmembrane region" description="Helical" evidence="1">
    <location>
        <begin position="100"/>
        <end position="124"/>
    </location>
</feature>
<organism evidence="2 3">
    <name type="scientific">Streptomyces dysideae</name>
    <dbReference type="NCBI Taxonomy" id="909626"/>
    <lineage>
        <taxon>Bacteria</taxon>
        <taxon>Bacillati</taxon>
        <taxon>Actinomycetota</taxon>
        <taxon>Actinomycetes</taxon>
        <taxon>Kitasatosporales</taxon>
        <taxon>Streptomycetaceae</taxon>
        <taxon>Streptomyces</taxon>
    </lineage>
</organism>
<evidence type="ECO:0000313" key="3">
    <source>
        <dbReference type="Proteomes" id="UP000053260"/>
    </source>
</evidence>